<organism evidence="9 10">
    <name type="scientific">Mycobacterium deserti</name>
    <dbReference type="NCBI Taxonomy" id="2978347"/>
    <lineage>
        <taxon>Bacteria</taxon>
        <taxon>Bacillati</taxon>
        <taxon>Actinomycetota</taxon>
        <taxon>Actinomycetes</taxon>
        <taxon>Mycobacteriales</taxon>
        <taxon>Mycobacteriaceae</taxon>
        <taxon>Mycobacterium</taxon>
    </lineage>
</organism>
<evidence type="ECO:0000259" key="6">
    <source>
        <dbReference type="Pfam" id="PF00441"/>
    </source>
</evidence>
<dbReference type="SUPFAM" id="SSF56645">
    <property type="entry name" value="Acyl-CoA dehydrogenase NM domain-like"/>
    <property type="match status" value="1"/>
</dbReference>
<evidence type="ECO:0000313" key="10">
    <source>
        <dbReference type="Proteomes" id="UP001206639"/>
    </source>
</evidence>
<dbReference type="InterPro" id="IPR009100">
    <property type="entry name" value="AcylCoA_DH/oxidase_NM_dom_sf"/>
</dbReference>
<dbReference type="PANTHER" id="PTHR42707">
    <property type="entry name" value="ACYL-COA DEHYDROGENASE"/>
    <property type="match status" value="1"/>
</dbReference>
<evidence type="ECO:0000256" key="3">
    <source>
        <dbReference type="ARBA" id="ARBA00022630"/>
    </source>
</evidence>
<dbReference type="Proteomes" id="UP001206639">
    <property type="component" value="Unassembled WGS sequence"/>
</dbReference>
<dbReference type="PANTHER" id="PTHR42707:SF3">
    <property type="entry name" value="ACYL-COA DEHYDROGENASE AIDB-RELATED"/>
    <property type="match status" value="1"/>
</dbReference>
<comment type="caution">
    <text evidence="9">The sequence shown here is derived from an EMBL/GenBank/DDBJ whole genome shotgun (WGS) entry which is preliminary data.</text>
</comment>
<dbReference type="InterPro" id="IPR041504">
    <property type="entry name" value="AidB_N"/>
</dbReference>
<dbReference type="RefSeq" id="WP_260992305.1">
    <property type="nucleotide sequence ID" value="NZ_JAODWD010000002.1"/>
</dbReference>
<evidence type="ECO:0000259" key="8">
    <source>
        <dbReference type="Pfam" id="PF18158"/>
    </source>
</evidence>
<dbReference type="Gene3D" id="1.20.140.10">
    <property type="entry name" value="Butyryl-CoA Dehydrogenase, subunit A, domain 3"/>
    <property type="match status" value="1"/>
</dbReference>
<feature type="domain" description="Adaptive response protein AidB N-terminal" evidence="8">
    <location>
        <begin position="9"/>
        <end position="162"/>
    </location>
</feature>
<evidence type="ECO:0000256" key="4">
    <source>
        <dbReference type="ARBA" id="ARBA00022827"/>
    </source>
</evidence>
<keyword evidence="10" id="KW-1185">Reference proteome</keyword>
<gene>
    <name evidence="9" type="ORF">N4S67_07370</name>
</gene>
<dbReference type="InterPro" id="IPR009075">
    <property type="entry name" value="AcylCo_DH/oxidase_C"/>
</dbReference>
<keyword evidence="3 5" id="KW-0285">Flavoprotein</keyword>
<dbReference type="InterPro" id="IPR052904">
    <property type="entry name" value="Acyl-CoA_dehydrogenase-like"/>
</dbReference>
<feature type="domain" description="Acyl-CoA oxidase/dehydrogenase middle" evidence="7">
    <location>
        <begin position="177"/>
        <end position="269"/>
    </location>
</feature>
<dbReference type="PROSITE" id="PS00073">
    <property type="entry name" value="ACYL_COA_DH_2"/>
    <property type="match status" value="1"/>
</dbReference>
<dbReference type="EMBL" id="JAODWD010000002">
    <property type="protein sequence ID" value="MCT7658240.1"/>
    <property type="molecule type" value="Genomic_DNA"/>
</dbReference>
<evidence type="ECO:0000256" key="5">
    <source>
        <dbReference type="RuleBase" id="RU362125"/>
    </source>
</evidence>
<accession>A0ABT2M9Z9</accession>
<dbReference type="Pfam" id="PF00441">
    <property type="entry name" value="Acyl-CoA_dh_1"/>
    <property type="match status" value="1"/>
</dbReference>
<dbReference type="Gene3D" id="2.40.110.20">
    <property type="match status" value="1"/>
</dbReference>
<dbReference type="InterPro" id="IPR006091">
    <property type="entry name" value="Acyl-CoA_Oxase/DH_mid-dom"/>
</dbReference>
<dbReference type="SUPFAM" id="SSF47203">
    <property type="entry name" value="Acyl-CoA dehydrogenase C-terminal domain-like"/>
    <property type="match status" value="1"/>
</dbReference>
<name>A0ABT2M9Z9_9MYCO</name>
<proteinExistence type="inferred from homology"/>
<dbReference type="Pfam" id="PF02770">
    <property type="entry name" value="Acyl-CoA_dh_M"/>
    <property type="match status" value="1"/>
</dbReference>
<sequence length="560" mass="60686">MPDTHVVTNQVPLLEDYNPATAPALTEALIREGGQWGLEEVADVGALGGSQQAQRWGELADRNQPILRTHDRYGHRVDEVEYDPAYHELMTAAIRHGLHAAPWADDRPGAHVVRAAKMSAWTPEPGHVCPISMTYAVVPALRHNADLARVYEPLLTSRRYDPELKPATTKLGITAGMSMTEKQGGSDVRAGTTQATRNADGSYRLTGHKWFTSAPMCDIFLVLAQAPGGLSCFLLPRILPDGTRNRMFLQRLKDKLGNHANASSEVEYDGATAWLVGEEGRGVATIIEMVNLTRLDCTLGSATSMRSGLARAIHHAQHRKTFGEYLIDQPLMRNVLADLAVEAEGATIVAMRMAGATDAAVRGDDREALLRRIGLAASKYWVCKRATPHAAEAMECLGGNGYVEESGMPRLYREAPLMGIWEGSGNVSALDTLRAMATRPECIEVLFDELAIAAGQDARLDARVDALRIALGDLETIQYRARKVAEDICLALQGSLLVRHGHPAVAEAFLATRLGGQWGGAFGTMPIGLDLSPILERALVKAPDARRTDAAPHARRTDAG</sequence>
<keyword evidence="5" id="KW-0560">Oxidoreductase</keyword>
<comment type="similarity">
    <text evidence="2 5">Belongs to the acyl-CoA dehydrogenase family.</text>
</comment>
<comment type="cofactor">
    <cofactor evidence="1 5">
        <name>FAD</name>
        <dbReference type="ChEBI" id="CHEBI:57692"/>
    </cofactor>
</comment>
<protein>
    <submittedName>
        <fullName evidence="9">Acyl-CoA dehydrogenase family protein</fullName>
    </submittedName>
</protein>
<dbReference type="InterPro" id="IPR036250">
    <property type="entry name" value="AcylCo_DH-like_C"/>
</dbReference>
<evidence type="ECO:0000313" key="9">
    <source>
        <dbReference type="EMBL" id="MCT7658240.1"/>
    </source>
</evidence>
<feature type="domain" description="Acyl-CoA dehydrogenase/oxidase C-terminal" evidence="6">
    <location>
        <begin position="280"/>
        <end position="434"/>
    </location>
</feature>
<dbReference type="InterPro" id="IPR006089">
    <property type="entry name" value="Acyl-CoA_DH_CS"/>
</dbReference>
<dbReference type="Gene3D" id="6.10.250.600">
    <property type="match status" value="1"/>
</dbReference>
<evidence type="ECO:0000256" key="1">
    <source>
        <dbReference type="ARBA" id="ARBA00001974"/>
    </source>
</evidence>
<evidence type="ECO:0000259" key="7">
    <source>
        <dbReference type="Pfam" id="PF02770"/>
    </source>
</evidence>
<keyword evidence="4 5" id="KW-0274">FAD</keyword>
<reference evidence="10" key="1">
    <citation type="submission" date="2023-07" db="EMBL/GenBank/DDBJ databases">
        <authorList>
            <person name="Deng Y."/>
            <person name="Zhang Y.-Q."/>
        </authorList>
    </citation>
    <scope>NUCLEOTIDE SEQUENCE [LARGE SCALE GENOMIC DNA]</scope>
    <source>
        <strain evidence="10">CPCC 205710</strain>
    </source>
</reference>
<evidence type="ECO:0000256" key="2">
    <source>
        <dbReference type="ARBA" id="ARBA00009347"/>
    </source>
</evidence>
<dbReference type="Pfam" id="PF18158">
    <property type="entry name" value="AidB_N"/>
    <property type="match status" value="1"/>
</dbReference>